<dbReference type="PRINTS" id="PR00502">
    <property type="entry name" value="NUDIXFAMILY"/>
</dbReference>
<dbReference type="Pfam" id="PF00293">
    <property type="entry name" value="NUDIX"/>
    <property type="match status" value="1"/>
</dbReference>
<dbReference type="InterPro" id="IPR000086">
    <property type="entry name" value="NUDIX_hydrolase_dom"/>
</dbReference>
<proteinExistence type="inferred from homology"/>
<name>A0A6L3SSY7_9HYPH</name>
<dbReference type="HAMAP" id="MF_00298">
    <property type="entry name" value="Nudix_RppH"/>
    <property type="match status" value="1"/>
</dbReference>
<protein>
    <recommendedName>
        <fullName evidence="4">RNA pyrophosphohydrolase</fullName>
        <ecNumber evidence="4">3.6.1.-</ecNumber>
    </recommendedName>
    <alternativeName>
        <fullName evidence="4">(Di)nucleoside polyphosphate hydrolase</fullName>
    </alternativeName>
</protein>
<dbReference type="RefSeq" id="WP_151002676.1">
    <property type="nucleotide sequence ID" value="NZ_BPQY01000013.1"/>
</dbReference>
<dbReference type="InterPro" id="IPR022927">
    <property type="entry name" value="RppH"/>
</dbReference>
<evidence type="ECO:0000256" key="1">
    <source>
        <dbReference type="ARBA" id="ARBA00001936"/>
    </source>
</evidence>
<evidence type="ECO:0000313" key="7">
    <source>
        <dbReference type="Proteomes" id="UP000474159"/>
    </source>
</evidence>
<comment type="cofactor">
    <cofactor evidence="2">
        <name>Mg(2+)</name>
        <dbReference type="ChEBI" id="CHEBI:18420"/>
    </cofactor>
</comment>
<dbReference type="EMBL" id="VZZK01000029">
    <property type="protein sequence ID" value="KAB1076558.1"/>
    <property type="molecule type" value="Genomic_DNA"/>
</dbReference>
<dbReference type="EC" id="3.6.1.-" evidence="4"/>
<organism evidence="6 7">
    <name type="scientific">Methylobacterium soli</name>
    <dbReference type="NCBI Taxonomy" id="553447"/>
    <lineage>
        <taxon>Bacteria</taxon>
        <taxon>Pseudomonadati</taxon>
        <taxon>Pseudomonadota</taxon>
        <taxon>Alphaproteobacteria</taxon>
        <taxon>Hyphomicrobiales</taxon>
        <taxon>Methylobacteriaceae</taxon>
        <taxon>Methylobacterium</taxon>
    </lineage>
</organism>
<dbReference type="AlphaFoldDB" id="A0A6L3SSY7"/>
<feature type="domain" description="Nudix hydrolase" evidence="5">
    <location>
        <begin position="6"/>
        <end position="159"/>
    </location>
</feature>
<evidence type="ECO:0000256" key="4">
    <source>
        <dbReference type="HAMAP-Rule" id="MF_00298"/>
    </source>
</evidence>
<comment type="caution">
    <text evidence="6">The sequence shown here is derived from an EMBL/GenBank/DDBJ whole genome shotgun (WGS) entry which is preliminary data.</text>
</comment>
<comment type="cofactor">
    <cofactor evidence="4">
        <name>a divalent metal cation</name>
        <dbReference type="ChEBI" id="CHEBI:60240"/>
    </cofactor>
</comment>
<comment type="cofactor">
    <cofactor evidence="1">
        <name>Mn(2+)</name>
        <dbReference type="ChEBI" id="CHEBI:29035"/>
    </cofactor>
</comment>
<dbReference type="PANTHER" id="PTHR11839:SF22">
    <property type="entry name" value="NUDIX HYDROLASE 26, CHLOROPLASTIC"/>
    <property type="match status" value="1"/>
</dbReference>
<evidence type="ECO:0000313" key="6">
    <source>
        <dbReference type="EMBL" id="KAB1076558.1"/>
    </source>
</evidence>
<accession>A0A6L3SSY7</accession>
<keyword evidence="3 4" id="KW-0378">Hydrolase</keyword>
<dbReference type="PROSITE" id="PS51462">
    <property type="entry name" value="NUDIX"/>
    <property type="match status" value="1"/>
</dbReference>
<evidence type="ECO:0000259" key="5">
    <source>
        <dbReference type="PROSITE" id="PS51462"/>
    </source>
</evidence>
<reference evidence="6 7" key="1">
    <citation type="submission" date="2019-09" db="EMBL/GenBank/DDBJ databases">
        <title>YIM 48816 draft genome.</title>
        <authorList>
            <person name="Jiang L."/>
        </authorList>
    </citation>
    <scope>NUCLEOTIDE SEQUENCE [LARGE SCALE GENOMIC DNA]</scope>
    <source>
        <strain evidence="6 7">YIM 48816</strain>
    </source>
</reference>
<dbReference type="PANTHER" id="PTHR11839">
    <property type="entry name" value="UDP/ADP-SUGAR PYROPHOSPHATASE"/>
    <property type="match status" value="1"/>
</dbReference>
<sequence>MNDALPYRPNVGVALFDRRGRVLIARRIADDGPEIILPGHAWQMPQGGIDAGEDAEAAAHRELFEETGIRSAVLLGAHPDWLTYDFLPYAGPPHRLARFRGQRQRWYALRFTGADAEIDVARAPDGIAPEFSDWRWERLPAIVDLVVPFKQAIYAELVRAFAGFAEPV</sequence>
<dbReference type="GO" id="GO:0008893">
    <property type="term" value="F:guanosine-3',5'-bis(diphosphate) 3'-diphosphatase activity"/>
    <property type="evidence" value="ECO:0007669"/>
    <property type="project" value="TreeGrafter"/>
</dbReference>
<dbReference type="NCBIfam" id="NF001938">
    <property type="entry name" value="PRK00714.1-5"/>
    <property type="match status" value="1"/>
</dbReference>
<gene>
    <name evidence="4" type="primary">rppH</name>
    <name evidence="4" type="synonym">nudH</name>
    <name evidence="6" type="ORF">F6X53_22920</name>
</gene>
<dbReference type="PROSITE" id="PS00893">
    <property type="entry name" value="NUDIX_BOX"/>
    <property type="match status" value="1"/>
</dbReference>
<feature type="short sequence motif" description="Nudix box" evidence="4">
    <location>
        <begin position="47"/>
        <end position="68"/>
    </location>
</feature>
<dbReference type="InterPro" id="IPR020476">
    <property type="entry name" value="Nudix_hydrolase"/>
</dbReference>
<dbReference type="Gene3D" id="3.90.79.10">
    <property type="entry name" value="Nucleoside Triphosphate Pyrophosphohydrolase"/>
    <property type="match status" value="1"/>
</dbReference>
<keyword evidence="7" id="KW-1185">Reference proteome</keyword>
<comment type="function">
    <text evidence="4">Accelerates the degradation of transcripts by removing pyrophosphate from the 5'-end of triphosphorylated RNA, leading to a more labile monophosphorylated state that can stimulate subsequent ribonuclease cleavage.</text>
</comment>
<dbReference type="GO" id="GO:0034432">
    <property type="term" value="F:bis(5'-adenosyl)-pentaphosphatase activity"/>
    <property type="evidence" value="ECO:0007669"/>
    <property type="project" value="TreeGrafter"/>
</dbReference>
<evidence type="ECO:0000256" key="2">
    <source>
        <dbReference type="ARBA" id="ARBA00001946"/>
    </source>
</evidence>
<dbReference type="GO" id="GO:0006753">
    <property type="term" value="P:nucleoside phosphate metabolic process"/>
    <property type="evidence" value="ECO:0007669"/>
    <property type="project" value="TreeGrafter"/>
</dbReference>
<dbReference type="CDD" id="cd03671">
    <property type="entry name" value="NUDIX_Ap4A_hydrolase_plant_like"/>
    <property type="match status" value="1"/>
</dbReference>
<dbReference type="Proteomes" id="UP000474159">
    <property type="component" value="Unassembled WGS sequence"/>
</dbReference>
<evidence type="ECO:0000256" key="3">
    <source>
        <dbReference type="ARBA" id="ARBA00022801"/>
    </source>
</evidence>
<dbReference type="InterPro" id="IPR020084">
    <property type="entry name" value="NUDIX_hydrolase_CS"/>
</dbReference>
<dbReference type="GO" id="GO:0019693">
    <property type="term" value="P:ribose phosphate metabolic process"/>
    <property type="evidence" value="ECO:0007669"/>
    <property type="project" value="TreeGrafter"/>
</dbReference>
<dbReference type="OrthoDB" id="9816040at2"/>
<comment type="similarity">
    <text evidence="4">Belongs to the Nudix hydrolase family. RppH subfamily.</text>
</comment>
<dbReference type="InterPro" id="IPR015797">
    <property type="entry name" value="NUDIX_hydrolase-like_dom_sf"/>
</dbReference>
<dbReference type="SUPFAM" id="SSF55811">
    <property type="entry name" value="Nudix"/>
    <property type="match status" value="1"/>
</dbReference>